<dbReference type="PANTHER" id="PTHR37860">
    <property type="entry name" value="AGAP008810-PA"/>
    <property type="match status" value="1"/>
</dbReference>
<accession>A0A6J3HG55</accession>
<dbReference type="RefSeq" id="XP_032129493.1">
    <property type="nucleotide sequence ID" value="XM_032273602.1"/>
</dbReference>
<gene>
    <name evidence="2" type="primary">LOC116547773</name>
</gene>
<evidence type="ECO:0000313" key="1">
    <source>
        <dbReference type="Proteomes" id="UP000504640"/>
    </source>
</evidence>
<dbReference type="GeneID" id="116547773"/>
<name>A0A6J3HG55_SAPAP</name>
<proteinExistence type="predicted"/>
<protein>
    <submittedName>
        <fullName evidence="2">Uncharacterized protein LOC116547773</fullName>
    </submittedName>
</protein>
<keyword evidence="1" id="KW-1185">Reference proteome</keyword>
<dbReference type="InterPro" id="IPR048484">
    <property type="entry name" value="LOC400499-like"/>
</dbReference>
<reference evidence="2" key="1">
    <citation type="submission" date="2025-08" db="UniProtKB">
        <authorList>
            <consortium name="RefSeq"/>
        </authorList>
    </citation>
    <scope>IDENTIFICATION</scope>
    <source>
        <tissue evidence="2">Blood</tissue>
    </source>
</reference>
<evidence type="ECO:0000313" key="2">
    <source>
        <dbReference type="RefSeq" id="XP_032129493.1"/>
    </source>
</evidence>
<organism evidence="1 2">
    <name type="scientific">Sapajus apella</name>
    <name type="common">Brown-capped capuchin</name>
    <name type="synonym">Cebus apella</name>
    <dbReference type="NCBI Taxonomy" id="9515"/>
    <lineage>
        <taxon>Eukaryota</taxon>
        <taxon>Metazoa</taxon>
        <taxon>Chordata</taxon>
        <taxon>Craniata</taxon>
        <taxon>Vertebrata</taxon>
        <taxon>Euteleostomi</taxon>
        <taxon>Mammalia</taxon>
        <taxon>Eutheria</taxon>
        <taxon>Euarchontoglires</taxon>
        <taxon>Primates</taxon>
        <taxon>Haplorrhini</taxon>
        <taxon>Platyrrhini</taxon>
        <taxon>Cebidae</taxon>
        <taxon>Cebinae</taxon>
        <taxon>Sapajus</taxon>
    </lineage>
</organism>
<dbReference type="AlphaFoldDB" id="A0A6J3HG55"/>
<sequence length="145" mass="16412">MLGNAWTLKDLVVIVACRSQGPTREGKIEVYTPATTYLQVSMVMVLAQSLFRSWSKFESAWNVAVQDEIHAENNQDHKILHCWLEHPQQELNLTVAYRHLEWVRAQEAHAVKRAPNPLPGSPTSLPAWDRKGLFATGLACDLRPL</sequence>
<dbReference type="Pfam" id="PF21013">
    <property type="entry name" value="LOC400499"/>
    <property type="match status" value="1"/>
</dbReference>
<dbReference type="PANTHER" id="PTHR37860:SF2">
    <property type="entry name" value="VITELLOGENIN DOMAIN-CONTAINING PROTEIN"/>
    <property type="match status" value="1"/>
</dbReference>
<dbReference type="Proteomes" id="UP000504640">
    <property type="component" value="Unplaced"/>
</dbReference>